<dbReference type="Pfam" id="PF08281">
    <property type="entry name" value="Sigma70_r4_2"/>
    <property type="match status" value="1"/>
</dbReference>
<keyword evidence="2" id="KW-0805">Transcription regulation</keyword>
<evidence type="ECO:0000313" key="8">
    <source>
        <dbReference type="EMBL" id="SDM17862.1"/>
    </source>
</evidence>
<dbReference type="Gene3D" id="1.10.10.10">
    <property type="entry name" value="Winged helix-like DNA-binding domain superfamily/Winged helix DNA-binding domain"/>
    <property type="match status" value="1"/>
</dbReference>
<gene>
    <name evidence="8" type="ORF">SAMN04515677_10678</name>
</gene>
<dbReference type="SUPFAM" id="SSF88659">
    <property type="entry name" value="Sigma3 and sigma4 domains of RNA polymerase sigma factors"/>
    <property type="match status" value="1"/>
</dbReference>
<dbReference type="GO" id="GO:0003677">
    <property type="term" value="F:DNA binding"/>
    <property type="evidence" value="ECO:0007669"/>
    <property type="project" value="UniProtKB-KW"/>
</dbReference>
<evidence type="ECO:0000256" key="4">
    <source>
        <dbReference type="ARBA" id="ARBA00023125"/>
    </source>
</evidence>
<dbReference type="RefSeq" id="WP_092726575.1">
    <property type="nucleotide sequence ID" value="NZ_FNGW01000006.1"/>
</dbReference>
<evidence type="ECO:0000256" key="5">
    <source>
        <dbReference type="ARBA" id="ARBA00023163"/>
    </source>
</evidence>
<keyword evidence="5" id="KW-0804">Transcription</keyword>
<dbReference type="GO" id="GO:0016987">
    <property type="term" value="F:sigma factor activity"/>
    <property type="evidence" value="ECO:0007669"/>
    <property type="project" value="UniProtKB-KW"/>
</dbReference>
<dbReference type="InterPro" id="IPR039425">
    <property type="entry name" value="RNA_pol_sigma-70-like"/>
</dbReference>
<dbReference type="InterPro" id="IPR007627">
    <property type="entry name" value="RNA_pol_sigma70_r2"/>
</dbReference>
<accession>A0A1G9R3H4</accession>
<evidence type="ECO:0000313" key="9">
    <source>
        <dbReference type="Proteomes" id="UP000199068"/>
    </source>
</evidence>
<dbReference type="GO" id="GO:0006352">
    <property type="term" value="P:DNA-templated transcription initiation"/>
    <property type="evidence" value="ECO:0007669"/>
    <property type="project" value="InterPro"/>
</dbReference>
<dbReference type="NCBIfam" id="TIGR02937">
    <property type="entry name" value="sigma70-ECF"/>
    <property type="match status" value="1"/>
</dbReference>
<name>A0A1G9R3H4_9FIRM</name>
<dbReference type="InterPro" id="IPR014284">
    <property type="entry name" value="RNA_pol_sigma-70_dom"/>
</dbReference>
<dbReference type="InterPro" id="IPR013324">
    <property type="entry name" value="RNA_pol_sigma_r3/r4-like"/>
</dbReference>
<organism evidence="8 9">
    <name type="scientific">Romboutsia lituseburensis DSM 797</name>
    <dbReference type="NCBI Taxonomy" id="1121325"/>
    <lineage>
        <taxon>Bacteria</taxon>
        <taxon>Bacillati</taxon>
        <taxon>Bacillota</taxon>
        <taxon>Clostridia</taxon>
        <taxon>Peptostreptococcales</taxon>
        <taxon>Peptostreptococcaceae</taxon>
        <taxon>Romboutsia</taxon>
    </lineage>
</organism>
<keyword evidence="9" id="KW-1185">Reference proteome</keyword>
<dbReference type="EMBL" id="FNGW01000006">
    <property type="protein sequence ID" value="SDM17862.1"/>
    <property type="molecule type" value="Genomic_DNA"/>
</dbReference>
<dbReference type="PANTHER" id="PTHR43133">
    <property type="entry name" value="RNA POLYMERASE ECF-TYPE SIGMA FACTO"/>
    <property type="match status" value="1"/>
</dbReference>
<protein>
    <submittedName>
        <fullName evidence="8">RNA polymerase sigma-70 factor, ECF subfamily</fullName>
    </submittedName>
</protein>
<feature type="domain" description="RNA polymerase sigma factor 70 region 4 type 2" evidence="7">
    <location>
        <begin position="115"/>
        <end position="167"/>
    </location>
</feature>
<sequence>MEDELIIKYIKKKKEVGMEMVIDKYRGLITSVVRKHLGGLKNYEEECVSDVFLSVWNNIKSFDKNKNSFKNWVCAISKYKAIDYKRKYLSKLETVDISKDICYIDKELIKSEIDEEIKEILSHLNERDKELFIKHYLEGEDLEEIAIKNNTKVSNLYNRLSRGRKKIRESISK</sequence>
<dbReference type="PANTHER" id="PTHR43133:SF8">
    <property type="entry name" value="RNA POLYMERASE SIGMA FACTOR HI_1459-RELATED"/>
    <property type="match status" value="1"/>
</dbReference>
<dbReference type="Gene3D" id="1.10.1740.10">
    <property type="match status" value="1"/>
</dbReference>
<keyword evidence="4" id="KW-0238">DNA-binding</keyword>
<dbReference type="InterPro" id="IPR036388">
    <property type="entry name" value="WH-like_DNA-bd_sf"/>
</dbReference>
<dbReference type="InterPro" id="IPR013325">
    <property type="entry name" value="RNA_pol_sigma_r2"/>
</dbReference>
<evidence type="ECO:0000256" key="3">
    <source>
        <dbReference type="ARBA" id="ARBA00023082"/>
    </source>
</evidence>
<reference evidence="8 9" key="1">
    <citation type="submission" date="2016-10" db="EMBL/GenBank/DDBJ databases">
        <authorList>
            <person name="de Groot N.N."/>
        </authorList>
    </citation>
    <scope>NUCLEOTIDE SEQUENCE [LARGE SCALE GENOMIC DNA]</scope>
    <source>
        <strain evidence="8 9">DSM 797</strain>
    </source>
</reference>
<evidence type="ECO:0000259" key="6">
    <source>
        <dbReference type="Pfam" id="PF04542"/>
    </source>
</evidence>
<proteinExistence type="inferred from homology"/>
<comment type="similarity">
    <text evidence="1">Belongs to the sigma-70 factor family. ECF subfamily.</text>
</comment>
<evidence type="ECO:0000256" key="1">
    <source>
        <dbReference type="ARBA" id="ARBA00010641"/>
    </source>
</evidence>
<dbReference type="Proteomes" id="UP000199068">
    <property type="component" value="Unassembled WGS sequence"/>
</dbReference>
<evidence type="ECO:0000256" key="2">
    <source>
        <dbReference type="ARBA" id="ARBA00023015"/>
    </source>
</evidence>
<dbReference type="SUPFAM" id="SSF88946">
    <property type="entry name" value="Sigma2 domain of RNA polymerase sigma factors"/>
    <property type="match status" value="1"/>
</dbReference>
<dbReference type="Pfam" id="PF04542">
    <property type="entry name" value="Sigma70_r2"/>
    <property type="match status" value="1"/>
</dbReference>
<dbReference type="AlphaFoldDB" id="A0A1G9R3H4"/>
<feature type="domain" description="RNA polymerase sigma-70 region 2" evidence="6">
    <location>
        <begin position="22"/>
        <end position="87"/>
    </location>
</feature>
<dbReference type="STRING" id="1121325.SAMN04515677_10678"/>
<dbReference type="InterPro" id="IPR013249">
    <property type="entry name" value="RNA_pol_sigma70_r4_t2"/>
</dbReference>
<evidence type="ECO:0000259" key="7">
    <source>
        <dbReference type="Pfam" id="PF08281"/>
    </source>
</evidence>
<keyword evidence="3" id="KW-0731">Sigma factor</keyword>